<dbReference type="InterPro" id="IPR020449">
    <property type="entry name" value="Tscrpt_reg_AraC-type_HTH"/>
</dbReference>
<dbReference type="Pfam" id="PF12833">
    <property type="entry name" value="HTH_18"/>
    <property type="match status" value="1"/>
</dbReference>
<accession>A0A7X0PKM1</accession>
<evidence type="ECO:0000313" key="5">
    <source>
        <dbReference type="EMBL" id="MBB6563272.1"/>
    </source>
</evidence>
<dbReference type="InterPro" id="IPR018060">
    <property type="entry name" value="HTH_AraC"/>
</dbReference>
<dbReference type="GO" id="GO:0043565">
    <property type="term" value="F:sequence-specific DNA binding"/>
    <property type="evidence" value="ECO:0007669"/>
    <property type="project" value="InterPro"/>
</dbReference>
<dbReference type="SUPFAM" id="SSF46689">
    <property type="entry name" value="Homeodomain-like"/>
    <property type="match status" value="2"/>
</dbReference>
<keyword evidence="2 5" id="KW-0238">DNA-binding</keyword>
<dbReference type="PROSITE" id="PS01124">
    <property type="entry name" value="HTH_ARAC_FAMILY_2"/>
    <property type="match status" value="1"/>
</dbReference>
<name>A0A7X0PKM1_9BURK</name>
<evidence type="ECO:0000256" key="1">
    <source>
        <dbReference type="ARBA" id="ARBA00023015"/>
    </source>
</evidence>
<dbReference type="PANTHER" id="PTHR47893">
    <property type="entry name" value="REGULATORY PROTEIN PCHR"/>
    <property type="match status" value="1"/>
</dbReference>
<dbReference type="PANTHER" id="PTHR47893:SF1">
    <property type="entry name" value="REGULATORY PROTEIN PCHR"/>
    <property type="match status" value="1"/>
</dbReference>
<proteinExistence type="predicted"/>
<dbReference type="InterPro" id="IPR018062">
    <property type="entry name" value="HTH_AraC-typ_CS"/>
</dbReference>
<reference evidence="5 6" key="1">
    <citation type="submission" date="2020-08" db="EMBL/GenBank/DDBJ databases">
        <title>Functional genomics of gut bacteria from endangered species of beetles.</title>
        <authorList>
            <person name="Carlos-Shanley C."/>
        </authorList>
    </citation>
    <scope>NUCLEOTIDE SEQUENCE [LARGE SCALE GENOMIC DNA]</scope>
    <source>
        <strain evidence="5 6">S00198</strain>
    </source>
</reference>
<comment type="caution">
    <text evidence="5">The sequence shown here is derived from an EMBL/GenBank/DDBJ whole genome shotgun (WGS) entry which is preliminary data.</text>
</comment>
<evidence type="ECO:0000256" key="3">
    <source>
        <dbReference type="ARBA" id="ARBA00023163"/>
    </source>
</evidence>
<dbReference type="SMART" id="SM00342">
    <property type="entry name" value="HTH_ARAC"/>
    <property type="match status" value="1"/>
</dbReference>
<dbReference type="EMBL" id="JACHLK010000017">
    <property type="protein sequence ID" value="MBB6563272.1"/>
    <property type="molecule type" value="Genomic_DNA"/>
</dbReference>
<sequence>MPSSYQVASSQRWGRRRVVTAQPTSGGDGWRQFLFLRPGFYVATSSIDHHAPAREVYASGDFVKMHLRLAGDSQVSQPGHRGCAVDASSVSTLLQPAGTRKEEVFQAGVHERSVTLCCSRAFLLQDVGLPRRAQNAGPIAAFLGGPAADFALARYTLSPAQAALAADLVDGPSLDALASLRAEAKAFELLHSVLTALDAAPAARTVLESSSPGVHDAGTTQERQAQRLAALKRHVDASLGEPFEAAALARRFGFSESGLARAFRLHHGMALFDYVALARAERARALLEEGRLSVTDIALDVGYGHTGNFSTAFKRRYGMSPVAYRKMARPGAPA</sequence>
<dbReference type="GO" id="GO:0003700">
    <property type="term" value="F:DNA-binding transcription factor activity"/>
    <property type="evidence" value="ECO:0007669"/>
    <property type="project" value="InterPro"/>
</dbReference>
<dbReference type="RefSeq" id="WP_184864111.1">
    <property type="nucleotide sequence ID" value="NZ_JACHLK010000017.1"/>
</dbReference>
<protein>
    <submittedName>
        <fullName evidence="5">AraC-like DNA-binding protein</fullName>
    </submittedName>
</protein>
<dbReference type="Gene3D" id="1.10.10.60">
    <property type="entry name" value="Homeodomain-like"/>
    <property type="match status" value="1"/>
</dbReference>
<dbReference type="InterPro" id="IPR009057">
    <property type="entry name" value="Homeodomain-like_sf"/>
</dbReference>
<keyword evidence="6" id="KW-1185">Reference proteome</keyword>
<feature type="domain" description="HTH araC/xylS-type" evidence="4">
    <location>
        <begin position="229"/>
        <end position="327"/>
    </location>
</feature>
<dbReference type="AlphaFoldDB" id="A0A7X0PKM1"/>
<dbReference type="InterPro" id="IPR053142">
    <property type="entry name" value="PchR_regulatory_protein"/>
</dbReference>
<evidence type="ECO:0000256" key="2">
    <source>
        <dbReference type="ARBA" id="ARBA00023125"/>
    </source>
</evidence>
<organism evidence="5 6">
    <name type="scientific">Acidovorax soli</name>
    <dbReference type="NCBI Taxonomy" id="592050"/>
    <lineage>
        <taxon>Bacteria</taxon>
        <taxon>Pseudomonadati</taxon>
        <taxon>Pseudomonadota</taxon>
        <taxon>Betaproteobacteria</taxon>
        <taxon>Burkholderiales</taxon>
        <taxon>Comamonadaceae</taxon>
        <taxon>Acidovorax</taxon>
    </lineage>
</organism>
<keyword evidence="3" id="KW-0804">Transcription</keyword>
<evidence type="ECO:0000259" key="4">
    <source>
        <dbReference type="PROSITE" id="PS01124"/>
    </source>
</evidence>
<evidence type="ECO:0000313" key="6">
    <source>
        <dbReference type="Proteomes" id="UP000575083"/>
    </source>
</evidence>
<keyword evidence="1" id="KW-0805">Transcription regulation</keyword>
<dbReference type="Proteomes" id="UP000575083">
    <property type="component" value="Unassembled WGS sequence"/>
</dbReference>
<dbReference type="PRINTS" id="PR00032">
    <property type="entry name" value="HTHARAC"/>
</dbReference>
<dbReference type="PROSITE" id="PS00041">
    <property type="entry name" value="HTH_ARAC_FAMILY_1"/>
    <property type="match status" value="1"/>
</dbReference>
<gene>
    <name evidence="5" type="ORF">HNP48_005991</name>
</gene>